<feature type="signal peptide" evidence="2">
    <location>
        <begin position="1"/>
        <end position="24"/>
    </location>
</feature>
<gene>
    <name evidence="3" type="ORF">MN116_003233</name>
</gene>
<dbReference type="Pfam" id="PF15882">
    <property type="entry name" value="DUF4735"/>
    <property type="match status" value="1"/>
</dbReference>
<keyword evidence="2" id="KW-0732">Signal</keyword>
<reference evidence="3" key="2">
    <citation type="journal article" date="2023" name="Infect Dis Poverty">
        <title>Chromosome-scale genome of the human blood fluke Schistosoma mekongi and its implications for public health.</title>
        <authorList>
            <person name="Zhou M."/>
            <person name="Xu L."/>
            <person name="Xu D."/>
            <person name="Chen W."/>
            <person name="Khan J."/>
            <person name="Hu Y."/>
            <person name="Huang H."/>
            <person name="Wei H."/>
            <person name="Zhang Y."/>
            <person name="Chusongsang P."/>
            <person name="Tanasarnprasert K."/>
            <person name="Hu X."/>
            <person name="Limpanont Y."/>
            <person name="Lv Z."/>
        </authorList>
    </citation>
    <scope>NUCLEOTIDE SEQUENCE</scope>
    <source>
        <strain evidence="3">LV_2022a</strain>
    </source>
</reference>
<evidence type="ECO:0000313" key="4">
    <source>
        <dbReference type="Proteomes" id="UP001292079"/>
    </source>
</evidence>
<keyword evidence="4" id="KW-1185">Reference proteome</keyword>
<organism evidence="3 4">
    <name type="scientific">Schistosoma mekongi</name>
    <name type="common">Parasitic worm</name>
    <dbReference type="NCBI Taxonomy" id="38744"/>
    <lineage>
        <taxon>Eukaryota</taxon>
        <taxon>Metazoa</taxon>
        <taxon>Spiralia</taxon>
        <taxon>Lophotrochozoa</taxon>
        <taxon>Platyhelminthes</taxon>
        <taxon>Trematoda</taxon>
        <taxon>Digenea</taxon>
        <taxon>Strigeidida</taxon>
        <taxon>Schistosomatoidea</taxon>
        <taxon>Schistosomatidae</taxon>
        <taxon>Schistosoma</taxon>
    </lineage>
</organism>
<dbReference type="PANTHER" id="PTHR33539">
    <property type="entry name" value="UPF0764 PROTEIN C16ORF89"/>
    <property type="match status" value="1"/>
</dbReference>
<keyword evidence="1" id="KW-0812">Transmembrane</keyword>
<feature type="transmembrane region" description="Helical" evidence="1">
    <location>
        <begin position="439"/>
        <end position="461"/>
    </location>
</feature>
<dbReference type="EMBL" id="JALJAT010000002">
    <property type="protein sequence ID" value="KAK4473908.1"/>
    <property type="molecule type" value="Genomic_DNA"/>
</dbReference>
<keyword evidence="1" id="KW-0472">Membrane</keyword>
<comment type="caution">
    <text evidence="3">The sequence shown here is derived from an EMBL/GenBank/DDBJ whole genome shotgun (WGS) entry which is preliminary data.</text>
</comment>
<protein>
    <submittedName>
        <fullName evidence="3">Uncharacterized protein</fullName>
    </submittedName>
</protein>
<reference evidence="3" key="1">
    <citation type="submission" date="2022-04" db="EMBL/GenBank/DDBJ databases">
        <authorList>
            <person name="Xu L."/>
            <person name="Lv Z."/>
        </authorList>
    </citation>
    <scope>NUCLEOTIDE SEQUENCE</scope>
    <source>
        <strain evidence="3">LV_2022a</strain>
    </source>
</reference>
<accession>A0AAE1ZHT1</accession>
<feature type="chain" id="PRO_5041925628" evidence="2">
    <location>
        <begin position="25"/>
        <end position="480"/>
    </location>
</feature>
<name>A0AAE1ZHT1_SCHME</name>
<dbReference type="Proteomes" id="UP001292079">
    <property type="component" value="Unassembled WGS sequence"/>
</dbReference>
<dbReference type="InterPro" id="IPR031751">
    <property type="entry name" value="DUF4735"/>
</dbReference>
<sequence>MCLRMQRNVFKVICILFAVTGVSGYSPILEKLDLLLLSSEKIISYYEHHVKEFNFDGIFGLIPLKGNKKFVKLSGALESITDNSLYQNYGVERYILSPLTETFMKQLVKVDTIIKKSEKFLKDAKDPYFIEMGELLNLKWAFFSPTDLYNPFISLSDYNSVRETRNVSTDDCIVELLNSKHAESSYCHLSNDCVAKLLNFKSYGYELTHQVLYILISHQVHCHDSLNNILLTFSVSLEDLKNRLCSIVYEDFVYSFSNVHLAASYRDILLEQVFVCGNLGYGRFIQLSILKEILSWQQPSGCFTALGSRIKNNELKNGEIMFYKRQLLTERRHADGCLSHMTSLAAAVIGLYLREFFIPMDVELPPENSPTLSSLVLKALLVKSYKSLPLLIEDDDDNMHYTLKQNVIPSLKNRLFHVKGSIYVSSDNILNYTKHLNNYSYILLVNILFSSIIFILLYLLLLRFIKCCRVFNSSKSIIKI</sequence>
<evidence type="ECO:0000256" key="1">
    <source>
        <dbReference type="SAM" id="Phobius"/>
    </source>
</evidence>
<dbReference type="PANTHER" id="PTHR33539:SF1">
    <property type="entry name" value="UPF0764 PROTEIN C16ORF89"/>
    <property type="match status" value="1"/>
</dbReference>
<evidence type="ECO:0000313" key="3">
    <source>
        <dbReference type="EMBL" id="KAK4473908.1"/>
    </source>
</evidence>
<proteinExistence type="predicted"/>
<keyword evidence="1" id="KW-1133">Transmembrane helix</keyword>
<dbReference type="GO" id="GO:0005829">
    <property type="term" value="C:cytosol"/>
    <property type="evidence" value="ECO:0007669"/>
    <property type="project" value="TreeGrafter"/>
</dbReference>
<evidence type="ECO:0000256" key="2">
    <source>
        <dbReference type="SAM" id="SignalP"/>
    </source>
</evidence>
<dbReference type="AlphaFoldDB" id="A0AAE1ZHT1"/>
<dbReference type="GO" id="GO:0016020">
    <property type="term" value="C:membrane"/>
    <property type="evidence" value="ECO:0007669"/>
    <property type="project" value="TreeGrafter"/>
</dbReference>